<dbReference type="InterPro" id="IPR006016">
    <property type="entry name" value="UspA"/>
</dbReference>
<name>A0A4R0I4S2_9ACTN</name>
<feature type="domain" description="UspA" evidence="1">
    <location>
        <begin position="15"/>
        <end position="142"/>
    </location>
</feature>
<dbReference type="CDD" id="cd00293">
    <property type="entry name" value="USP-like"/>
    <property type="match status" value="1"/>
</dbReference>
<dbReference type="Pfam" id="PF00582">
    <property type="entry name" value="Usp"/>
    <property type="match status" value="2"/>
</dbReference>
<dbReference type="InterPro" id="IPR014729">
    <property type="entry name" value="Rossmann-like_a/b/a_fold"/>
</dbReference>
<reference evidence="2 3" key="1">
    <citation type="submission" date="2019-02" db="EMBL/GenBank/DDBJ databases">
        <title>Kribbella capetownensis sp. nov. and Kribbella speibonae sp. nov., isolated from soil.</title>
        <authorList>
            <person name="Curtis S.M."/>
            <person name="Norton I."/>
            <person name="Everest G.J."/>
            <person name="Meyers P.R."/>
        </authorList>
    </citation>
    <scope>NUCLEOTIDE SEQUENCE [LARGE SCALE GENOMIC DNA]</scope>
    <source>
        <strain evidence="2 3">DSM 27082</strain>
    </source>
</reference>
<keyword evidence="3" id="KW-1185">Reference proteome</keyword>
<proteinExistence type="predicted"/>
<dbReference type="AlphaFoldDB" id="A0A4R0I4S2"/>
<accession>A0A4R0I4S2</accession>
<gene>
    <name evidence="2" type="ORF">E0H50_35650</name>
</gene>
<dbReference type="EMBL" id="SJKA01000019">
    <property type="protein sequence ID" value="TCC21618.1"/>
    <property type="molecule type" value="Genomic_DNA"/>
</dbReference>
<comment type="caution">
    <text evidence="2">The sequence shown here is derived from an EMBL/GenBank/DDBJ whole genome shotgun (WGS) entry which is preliminary data.</text>
</comment>
<protein>
    <submittedName>
        <fullName evidence="2">Universal stress protein</fullName>
    </submittedName>
</protein>
<dbReference type="Proteomes" id="UP000292695">
    <property type="component" value="Unassembled WGS sequence"/>
</dbReference>
<evidence type="ECO:0000313" key="3">
    <source>
        <dbReference type="Proteomes" id="UP000292695"/>
    </source>
</evidence>
<feature type="domain" description="UspA" evidence="1">
    <location>
        <begin position="152"/>
        <end position="281"/>
    </location>
</feature>
<dbReference type="Gene3D" id="3.40.50.620">
    <property type="entry name" value="HUPs"/>
    <property type="match status" value="2"/>
</dbReference>
<organism evidence="2 3">
    <name type="scientific">Kribbella sindirgiensis</name>
    <dbReference type="NCBI Taxonomy" id="1124744"/>
    <lineage>
        <taxon>Bacteria</taxon>
        <taxon>Bacillati</taxon>
        <taxon>Actinomycetota</taxon>
        <taxon>Actinomycetes</taxon>
        <taxon>Propionibacteriales</taxon>
        <taxon>Kribbellaceae</taxon>
        <taxon>Kribbella</taxon>
    </lineage>
</organism>
<evidence type="ECO:0000259" key="1">
    <source>
        <dbReference type="Pfam" id="PF00582"/>
    </source>
</evidence>
<dbReference type="SUPFAM" id="SSF52402">
    <property type="entry name" value="Adenine nucleotide alpha hydrolases-like"/>
    <property type="match status" value="2"/>
</dbReference>
<dbReference type="OrthoDB" id="5143389at2"/>
<sequence length="304" mass="32617">MEGRGVTTWERSGPVVAEVDGTAESLRVVDYAYLEALRAHAELLLVAPYSPGASSAEARTESSADDRLRAAARHARQKYGDGLRIDTASREGSRRRALGEGAWHARMLVVGRKRVQGPRRLAVAEANLSLAGRVGCPLVVVPLSWRPGFTDRRVAVGIDGTALSNEAVEFALSTAASRDGDLIVVHAAPSRDVTRRAEEEHRWMTRADQLISEALAQWRSEFPAVRVTRFVSSRPVPEALVRESNEVGLVVVGAHLGAGPTSDPVVRASIAAMPCPVAIVPHHPREAVSGPVTCRASTRSVLTP</sequence>
<evidence type="ECO:0000313" key="2">
    <source>
        <dbReference type="EMBL" id="TCC21618.1"/>
    </source>
</evidence>